<dbReference type="EMBL" id="LR797246">
    <property type="protein sequence ID" value="CAB4196133.1"/>
    <property type="molecule type" value="Genomic_DNA"/>
</dbReference>
<proteinExistence type="predicted"/>
<evidence type="ECO:0000313" key="1">
    <source>
        <dbReference type="EMBL" id="CAB4196133.1"/>
    </source>
</evidence>
<sequence length="70" mass="7982">MNTFCEIMALWPNRAELQRDCGVKYTTAQQWWSRNSIPSKYWMVLIASAEKRGLPGLSLEVFAGIQKGGF</sequence>
<gene>
    <name evidence="1" type="ORF">UFOVP1299_57</name>
</gene>
<name>A0A6J5RFT7_9CAUD</name>
<accession>A0A6J5RFT7</accession>
<organism evidence="1">
    <name type="scientific">uncultured Caudovirales phage</name>
    <dbReference type="NCBI Taxonomy" id="2100421"/>
    <lineage>
        <taxon>Viruses</taxon>
        <taxon>Duplodnaviria</taxon>
        <taxon>Heunggongvirae</taxon>
        <taxon>Uroviricota</taxon>
        <taxon>Caudoviricetes</taxon>
        <taxon>Peduoviridae</taxon>
        <taxon>Maltschvirus</taxon>
        <taxon>Maltschvirus maltsch</taxon>
    </lineage>
</organism>
<protein>
    <submittedName>
        <fullName evidence="1">Uncharacterized protein</fullName>
    </submittedName>
</protein>
<reference evidence="1" key="1">
    <citation type="submission" date="2020-05" db="EMBL/GenBank/DDBJ databases">
        <authorList>
            <person name="Chiriac C."/>
            <person name="Salcher M."/>
            <person name="Ghai R."/>
            <person name="Kavagutti S V."/>
        </authorList>
    </citation>
    <scope>NUCLEOTIDE SEQUENCE</scope>
</reference>